<comment type="catalytic activity">
    <reaction evidence="10">
        <text>an acyl phosphate + sn-glycerol 3-phosphate = a 1-acyl-sn-glycero-3-phosphate + phosphate</text>
        <dbReference type="Rhea" id="RHEA:34075"/>
        <dbReference type="ChEBI" id="CHEBI:43474"/>
        <dbReference type="ChEBI" id="CHEBI:57597"/>
        <dbReference type="ChEBI" id="CHEBI:57970"/>
        <dbReference type="ChEBI" id="CHEBI:59918"/>
        <dbReference type="EC" id="2.3.1.275"/>
    </reaction>
</comment>
<keyword evidence="4 10" id="KW-0812">Transmembrane</keyword>
<feature type="transmembrane region" description="Helical" evidence="10">
    <location>
        <begin position="82"/>
        <end position="102"/>
    </location>
</feature>
<evidence type="ECO:0000256" key="1">
    <source>
        <dbReference type="ARBA" id="ARBA00022475"/>
    </source>
</evidence>
<name>A0A0V8LXN9_9CHLR</name>
<dbReference type="GO" id="GO:0008654">
    <property type="term" value="P:phospholipid biosynthetic process"/>
    <property type="evidence" value="ECO:0007669"/>
    <property type="project" value="UniProtKB-UniRule"/>
</dbReference>
<dbReference type="EC" id="2.3.1.275" evidence="10"/>
<evidence type="ECO:0000256" key="10">
    <source>
        <dbReference type="HAMAP-Rule" id="MF_01043"/>
    </source>
</evidence>
<dbReference type="GeneID" id="3229691"/>
<feature type="transmembrane region" description="Helical" evidence="10">
    <location>
        <begin position="6"/>
        <end position="27"/>
    </location>
</feature>
<comment type="function">
    <text evidence="10">Catalyzes the transfer of an acyl group from acyl-phosphate (acyl-PO(4)) to glycerol-3-phosphate (G3P) to form lysophosphatidic acid (LPA). This enzyme utilizes acyl-phosphate as fatty acyl donor, but not acyl-CoA or acyl-ACP.</text>
</comment>
<dbReference type="UniPathway" id="UPA00085"/>
<dbReference type="Proteomes" id="UP000053577">
    <property type="component" value="Unassembled WGS sequence"/>
</dbReference>
<evidence type="ECO:0000256" key="7">
    <source>
        <dbReference type="ARBA" id="ARBA00023136"/>
    </source>
</evidence>
<dbReference type="AlphaFoldDB" id="A0A0V8LXN9"/>
<dbReference type="GO" id="GO:0043772">
    <property type="term" value="F:acyl-phosphate glycerol-3-phosphate acyltransferase activity"/>
    <property type="evidence" value="ECO:0007669"/>
    <property type="project" value="UniProtKB-UniRule"/>
</dbReference>
<keyword evidence="5 10" id="KW-1133">Transmembrane helix</keyword>
<evidence type="ECO:0000256" key="5">
    <source>
        <dbReference type="ARBA" id="ARBA00022989"/>
    </source>
</evidence>
<evidence type="ECO:0000256" key="3">
    <source>
        <dbReference type="ARBA" id="ARBA00022679"/>
    </source>
</evidence>
<evidence type="ECO:0000256" key="4">
    <source>
        <dbReference type="ARBA" id="ARBA00022692"/>
    </source>
</evidence>
<dbReference type="SMART" id="SM01207">
    <property type="entry name" value="G3P_acyltransf"/>
    <property type="match status" value="1"/>
</dbReference>
<dbReference type="HAMAP" id="MF_01043">
    <property type="entry name" value="PlsY"/>
    <property type="match status" value="1"/>
</dbReference>
<evidence type="ECO:0000256" key="6">
    <source>
        <dbReference type="ARBA" id="ARBA00023098"/>
    </source>
</evidence>
<keyword evidence="6 10" id="KW-0443">Lipid metabolism</keyword>
<protein>
    <recommendedName>
        <fullName evidence="10">Glycerol-3-phosphate acyltransferase</fullName>
    </recommendedName>
    <alternativeName>
        <fullName evidence="10">Acyl-PO4 G3P acyltransferase</fullName>
    </alternativeName>
    <alternativeName>
        <fullName evidence="10">Acyl-phosphate--glycerol-3-phosphate acyltransferase</fullName>
    </alternativeName>
    <alternativeName>
        <fullName evidence="10">G3P acyltransferase</fullName>
        <shortName evidence="10">GPAT</shortName>
        <ecNumber evidence="10">2.3.1.275</ecNumber>
    </alternativeName>
    <alternativeName>
        <fullName evidence="10">Lysophosphatidic acid synthase</fullName>
        <shortName evidence="10">LPA synthase</shortName>
    </alternativeName>
</protein>
<evidence type="ECO:0000256" key="9">
    <source>
        <dbReference type="ARBA" id="ARBA00023264"/>
    </source>
</evidence>
<dbReference type="InterPro" id="IPR003811">
    <property type="entry name" value="G3P_acylTferase_PlsY"/>
</dbReference>
<evidence type="ECO:0000313" key="12">
    <source>
        <dbReference type="Proteomes" id="UP000053577"/>
    </source>
</evidence>
<organism evidence="11 12">
    <name type="scientific">Dehalococcoides mccartyi</name>
    <dbReference type="NCBI Taxonomy" id="61435"/>
    <lineage>
        <taxon>Bacteria</taxon>
        <taxon>Bacillati</taxon>
        <taxon>Chloroflexota</taxon>
        <taxon>Dehalococcoidia</taxon>
        <taxon>Dehalococcoidales</taxon>
        <taxon>Dehalococcoidaceae</taxon>
        <taxon>Dehalococcoides</taxon>
    </lineage>
</organism>
<reference evidence="11 12" key="1">
    <citation type="journal article" date="2015" name="Sci. Rep.">
        <title>A comparative genomics and reductive dehalogenase gene transcription study of two chloroethene-respiring bacteria, Dehalococcoides mccartyi strains MB and 11a.</title>
        <authorList>
            <person name="Low A."/>
            <person name="Shen Z."/>
            <person name="Cheng D."/>
            <person name="Rogers M.J."/>
            <person name="Lee P.K."/>
            <person name="He J."/>
        </authorList>
    </citation>
    <scope>NUCLEOTIDE SEQUENCE [LARGE SCALE GENOMIC DNA]</scope>
    <source>
        <strain evidence="11 12">MB</strain>
    </source>
</reference>
<dbReference type="OrthoDB" id="154729at2"/>
<evidence type="ECO:0000313" key="11">
    <source>
        <dbReference type="EMBL" id="KSV16097.1"/>
    </source>
</evidence>
<dbReference type="NCBIfam" id="NF010990">
    <property type="entry name" value="PRK14414.1"/>
    <property type="match status" value="1"/>
</dbReference>
<keyword evidence="2 10" id="KW-0444">Lipid biosynthesis</keyword>
<keyword evidence="1 10" id="KW-1003">Cell membrane</keyword>
<dbReference type="PANTHER" id="PTHR30309:SF0">
    <property type="entry name" value="GLYCEROL-3-PHOSPHATE ACYLTRANSFERASE-RELATED"/>
    <property type="match status" value="1"/>
</dbReference>
<comment type="caution">
    <text evidence="11">The sequence shown here is derived from an EMBL/GenBank/DDBJ whole genome shotgun (WGS) entry which is preliminary data.</text>
</comment>
<keyword evidence="8 10" id="KW-0594">Phospholipid biosynthesis</keyword>
<dbReference type="PANTHER" id="PTHR30309">
    <property type="entry name" value="INNER MEMBRANE PROTEIN YGIH"/>
    <property type="match status" value="1"/>
</dbReference>
<dbReference type="GO" id="GO:0005886">
    <property type="term" value="C:plasma membrane"/>
    <property type="evidence" value="ECO:0007669"/>
    <property type="project" value="UniProtKB-SubCell"/>
</dbReference>
<accession>A0A0V8LXN9</accession>
<dbReference type="eggNOG" id="COG0344">
    <property type="taxonomic scope" value="Bacteria"/>
</dbReference>
<dbReference type="PATRIC" id="fig|243164.10.peg.914"/>
<evidence type="ECO:0000256" key="2">
    <source>
        <dbReference type="ARBA" id="ARBA00022516"/>
    </source>
</evidence>
<sequence>MNSLIMVIIALIAAYFIGSTPAPYLAGRIFKGIDIRTVGSKNMGSMNVFYNVGFWPGILVLAVDIGKGALAMAVANWLGEGLGIQMLCALMAIAGHNYPVWLKFKGGKGGATAIGILAYLMPEGIPIYIACFLVLMAITRFPTLSYGISFLSFILVAWLGQHDLGKVLFSLLVVMIPIIMYIPRMKEIKNKAGSGNAKRAIFRKNLKERL</sequence>
<dbReference type="RefSeq" id="WP_010936667.1">
    <property type="nucleotide sequence ID" value="NZ_CP179927.2"/>
</dbReference>
<feature type="transmembrane region" description="Helical" evidence="10">
    <location>
        <begin position="114"/>
        <end position="138"/>
    </location>
</feature>
<evidence type="ECO:0000256" key="8">
    <source>
        <dbReference type="ARBA" id="ARBA00023209"/>
    </source>
</evidence>
<feature type="transmembrane region" description="Helical" evidence="10">
    <location>
        <begin position="48"/>
        <end position="70"/>
    </location>
</feature>
<comment type="subunit">
    <text evidence="10">Probably interacts with PlsX.</text>
</comment>
<feature type="transmembrane region" description="Helical" evidence="10">
    <location>
        <begin position="167"/>
        <end position="183"/>
    </location>
</feature>
<feature type="transmembrane region" description="Helical" evidence="10">
    <location>
        <begin position="144"/>
        <end position="160"/>
    </location>
</feature>
<keyword evidence="9 10" id="KW-1208">Phospholipid metabolism</keyword>
<comment type="pathway">
    <text evidence="10">Lipid metabolism; phospholipid metabolism.</text>
</comment>
<comment type="similarity">
    <text evidence="10">Belongs to the PlsY family.</text>
</comment>
<dbReference type="Pfam" id="PF02660">
    <property type="entry name" value="G3P_acyltransf"/>
    <property type="match status" value="1"/>
</dbReference>
<comment type="subcellular location">
    <subcellularLocation>
        <location evidence="10">Cell membrane</location>
        <topology evidence="10">Multi-pass membrane protein</topology>
    </subcellularLocation>
</comment>
<keyword evidence="3 10" id="KW-0808">Transferase</keyword>
<keyword evidence="7 10" id="KW-0472">Membrane</keyword>
<gene>
    <name evidence="10" type="primary">plsY</name>
    <name evidence="11" type="ORF">DA01_08410</name>
</gene>
<dbReference type="SMR" id="A0A0V8LXN9"/>
<dbReference type="EMBL" id="JGYD01000029">
    <property type="protein sequence ID" value="KSV16097.1"/>
    <property type="molecule type" value="Genomic_DNA"/>
</dbReference>
<proteinExistence type="inferred from homology"/>